<gene>
    <name evidence="1" type="ORF">C8A05DRAFT_18007</name>
</gene>
<protein>
    <submittedName>
        <fullName evidence="1">Uncharacterized protein</fullName>
    </submittedName>
</protein>
<dbReference type="AlphaFoldDB" id="A0AAN6MGB6"/>
<dbReference type="EMBL" id="MU855767">
    <property type="protein sequence ID" value="KAK3899578.1"/>
    <property type="molecule type" value="Genomic_DNA"/>
</dbReference>
<comment type="caution">
    <text evidence="1">The sequence shown here is derived from an EMBL/GenBank/DDBJ whole genome shotgun (WGS) entry which is preliminary data.</text>
</comment>
<dbReference type="Proteomes" id="UP001303889">
    <property type="component" value="Unassembled WGS sequence"/>
</dbReference>
<accession>A0AAN6MGB6</accession>
<evidence type="ECO:0000313" key="2">
    <source>
        <dbReference type="Proteomes" id="UP001303889"/>
    </source>
</evidence>
<keyword evidence="2" id="KW-1185">Reference proteome</keyword>
<proteinExistence type="predicted"/>
<evidence type="ECO:0000313" key="1">
    <source>
        <dbReference type="EMBL" id="KAK3899578.1"/>
    </source>
</evidence>
<reference evidence="1" key="1">
    <citation type="journal article" date="2023" name="Mol. Phylogenet. Evol.">
        <title>Genome-scale phylogeny and comparative genomics of the fungal order Sordariales.</title>
        <authorList>
            <person name="Hensen N."/>
            <person name="Bonometti L."/>
            <person name="Westerberg I."/>
            <person name="Brannstrom I.O."/>
            <person name="Guillou S."/>
            <person name="Cros-Aarteil S."/>
            <person name="Calhoun S."/>
            <person name="Haridas S."/>
            <person name="Kuo A."/>
            <person name="Mondo S."/>
            <person name="Pangilinan J."/>
            <person name="Riley R."/>
            <person name="LaButti K."/>
            <person name="Andreopoulos B."/>
            <person name="Lipzen A."/>
            <person name="Chen C."/>
            <person name="Yan M."/>
            <person name="Daum C."/>
            <person name="Ng V."/>
            <person name="Clum A."/>
            <person name="Steindorff A."/>
            <person name="Ohm R.A."/>
            <person name="Martin F."/>
            <person name="Silar P."/>
            <person name="Natvig D.O."/>
            <person name="Lalanne C."/>
            <person name="Gautier V."/>
            <person name="Ament-Velasquez S.L."/>
            <person name="Kruys A."/>
            <person name="Hutchinson M.I."/>
            <person name="Powell A.J."/>
            <person name="Barry K."/>
            <person name="Miller A.N."/>
            <person name="Grigoriev I.V."/>
            <person name="Debuchy R."/>
            <person name="Gladieux P."/>
            <person name="Hiltunen Thoren M."/>
            <person name="Johannesson H."/>
        </authorList>
    </citation>
    <scope>NUCLEOTIDE SEQUENCE</scope>
    <source>
        <strain evidence="1">CBS 103.79</strain>
    </source>
</reference>
<name>A0AAN6MGB6_9PEZI</name>
<organism evidence="1 2">
    <name type="scientific">Staphylotrichum tortipilum</name>
    <dbReference type="NCBI Taxonomy" id="2831512"/>
    <lineage>
        <taxon>Eukaryota</taxon>
        <taxon>Fungi</taxon>
        <taxon>Dikarya</taxon>
        <taxon>Ascomycota</taxon>
        <taxon>Pezizomycotina</taxon>
        <taxon>Sordariomycetes</taxon>
        <taxon>Sordariomycetidae</taxon>
        <taxon>Sordariales</taxon>
        <taxon>Chaetomiaceae</taxon>
        <taxon>Staphylotrichum</taxon>
    </lineage>
</organism>
<reference evidence="1" key="2">
    <citation type="submission" date="2023-05" db="EMBL/GenBank/DDBJ databases">
        <authorList>
            <consortium name="Lawrence Berkeley National Laboratory"/>
            <person name="Steindorff A."/>
            <person name="Hensen N."/>
            <person name="Bonometti L."/>
            <person name="Westerberg I."/>
            <person name="Brannstrom I.O."/>
            <person name="Guillou S."/>
            <person name="Cros-Aarteil S."/>
            <person name="Calhoun S."/>
            <person name="Haridas S."/>
            <person name="Kuo A."/>
            <person name="Mondo S."/>
            <person name="Pangilinan J."/>
            <person name="Riley R."/>
            <person name="Labutti K."/>
            <person name="Andreopoulos B."/>
            <person name="Lipzen A."/>
            <person name="Chen C."/>
            <person name="Yanf M."/>
            <person name="Daum C."/>
            <person name="Ng V."/>
            <person name="Clum A."/>
            <person name="Ohm R."/>
            <person name="Martin F."/>
            <person name="Silar P."/>
            <person name="Natvig D."/>
            <person name="Lalanne C."/>
            <person name="Gautier V."/>
            <person name="Ament-Velasquez S.L."/>
            <person name="Kruys A."/>
            <person name="Hutchinson M.I."/>
            <person name="Powell A.J."/>
            <person name="Barry K."/>
            <person name="Miller A.N."/>
            <person name="Grigoriev I.V."/>
            <person name="Debuchy R."/>
            <person name="Gladieux P."/>
            <person name="Thoren M.H."/>
            <person name="Johannesson H."/>
        </authorList>
    </citation>
    <scope>NUCLEOTIDE SEQUENCE</scope>
    <source>
        <strain evidence="1">CBS 103.79</strain>
    </source>
</reference>
<sequence length="131" mass="15144">MRHDPKWATFNSTYINAKVELHLQNAVLHDPYEDALLEMLTHISVTRDPEHQARRVVHWRIVREKSTFVNPLLSLPWGMLSIKEHALRPMLISGGVNSAAVVRWEARRSQRHARDLSWTEGVSMLGWTVMG</sequence>